<evidence type="ECO:0000313" key="4">
    <source>
        <dbReference type="Proteomes" id="UP000789901"/>
    </source>
</evidence>
<accession>A0ABN7UG82</accession>
<reference evidence="3 4" key="1">
    <citation type="submission" date="2021-06" db="EMBL/GenBank/DDBJ databases">
        <authorList>
            <person name="Kallberg Y."/>
            <person name="Tangrot J."/>
            <person name="Rosling A."/>
        </authorList>
    </citation>
    <scope>NUCLEOTIDE SEQUENCE [LARGE SCALE GENOMIC DNA]</scope>
    <source>
        <strain evidence="3 4">120-4 pot B 10/14</strain>
    </source>
</reference>
<dbReference type="InterPro" id="IPR009071">
    <property type="entry name" value="HMG_box_dom"/>
</dbReference>
<organism evidence="3 4">
    <name type="scientific">Gigaspora margarita</name>
    <dbReference type="NCBI Taxonomy" id="4874"/>
    <lineage>
        <taxon>Eukaryota</taxon>
        <taxon>Fungi</taxon>
        <taxon>Fungi incertae sedis</taxon>
        <taxon>Mucoromycota</taxon>
        <taxon>Glomeromycotina</taxon>
        <taxon>Glomeromycetes</taxon>
        <taxon>Diversisporales</taxon>
        <taxon>Gigasporaceae</taxon>
        <taxon>Gigaspora</taxon>
    </lineage>
</organism>
<name>A0ABN7UG82_GIGMA</name>
<dbReference type="PROSITE" id="PS50118">
    <property type="entry name" value="HMG_BOX_2"/>
    <property type="match status" value="1"/>
</dbReference>
<dbReference type="Proteomes" id="UP000789901">
    <property type="component" value="Unassembled WGS sequence"/>
</dbReference>
<feature type="non-terminal residue" evidence="3">
    <location>
        <position position="1"/>
    </location>
</feature>
<dbReference type="SUPFAM" id="SSF47095">
    <property type="entry name" value="HMG-box"/>
    <property type="match status" value="1"/>
</dbReference>
<dbReference type="InterPro" id="IPR036910">
    <property type="entry name" value="HMG_box_dom_sf"/>
</dbReference>
<gene>
    <name evidence="3" type="ORF">GMARGA_LOCUS5195</name>
</gene>
<protein>
    <submittedName>
        <fullName evidence="3">5944_t:CDS:1</fullName>
    </submittedName>
</protein>
<proteinExistence type="predicted"/>
<keyword evidence="1" id="KW-0539">Nucleus</keyword>
<evidence type="ECO:0000256" key="1">
    <source>
        <dbReference type="PROSITE-ProRule" id="PRU00267"/>
    </source>
</evidence>
<dbReference type="Pfam" id="PF00505">
    <property type="entry name" value="HMG_box"/>
    <property type="match status" value="1"/>
</dbReference>
<feature type="DNA-binding region" description="HMG box" evidence="1">
    <location>
        <begin position="147"/>
        <end position="199"/>
    </location>
</feature>
<dbReference type="Gene3D" id="1.10.30.10">
    <property type="entry name" value="High mobility group box domain"/>
    <property type="match status" value="1"/>
</dbReference>
<keyword evidence="4" id="KW-1185">Reference proteome</keyword>
<dbReference type="EMBL" id="CAJVQB010002169">
    <property type="protein sequence ID" value="CAG8564823.1"/>
    <property type="molecule type" value="Genomic_DNA"/>
</dbReference>
<feature type="domain" description="HMG box" evidence="2">
    <location>
        <begin position="147"/>
        <end position="199"/>
    </location>
</feature>
<keyword evidence="1" id="KW-0238">DNA-binding</keyword>
<evidence type="ECO:0000259" key="2">
    <source>
        <dbReference type="PROSITE" id="PS50118"/>
    </source>
</evidence>
<sequence>LSNMHESNAIRMSSNPMFNFTQNSSAAGAAMIDENFNWITYDLTAMISSSAFAYGVAGPTSKITYNAASPALIKNHEQQSVTDHMNDLDCPHHMSLSSGTNNVSEISNPIATFMHGQSTKNLNFINGVAGSTLKGTHMNSKMKDNNPPRPPNAYILYRQERQQKLKVMNITKIGDVSKITAKEWRKNEGIKRVYKEKRT</sequence>
<evidence type="ECO:0000313" key="3">
    <source>
        <dbReference type="EMBL" id="CAG8564823.1"/>
    </source>
</evidence>
<comment type="caution">
    <text evidence="3">The sequence shown here is derived from an EMBL/GenBank/DDBJ whole genome shotgun (WGS) entry which is preliminary data.</text>
</comment>